<evidence type="ECO:0000313" key="1">
    <source>
        <dbReference type="EMBL" id="KAK6765370.1"/>
    </source>
</evidence>
<dbReference type="EMBL" id="JAVFWL010000006">
    <property type="protein sequence ID" value="KAK6765370.1"/>
    <property type="molecule type" value="Genomic_DNA"/>
</dbReference>
<protein>
    <submittedName>
        <fullName evidence="1">Uncharacterized protein</fullName>
    </submittedName>
</protein>
<evidence type="ECO:0000313" key="2">
    <source>
        <dbReference type="Proteomes" id="UP001303046"/>
    </source>
</evidence>
<comment type="caution">
    <text evidence="1">The sequence shown here is derived from an EMBL/GenBank/DDBJ whole genome shotgun (WGS) entry which is preliminary data.</text>
</comment>
<reference evidence="1 2" key="1">
    <citation type="submission" date="2023-08" db="EMBL/GenBank/DDBJ databases">
        <title>A Necator americanus chromosomal reference genome.</title>
        <authorList>
            <person name="Ilik V."/>
            <person name="Petrzelkova K.J."/>
            <person name="Pardy F."/>
            <person name="Fuh T."/>
            <person name="Niatou-Singa F.S."/>
            <person name="Gouil Q."/>
            <person name="Baker L."/>
            <person name="Ritchie M.E."/>
            <person name="Jex A.R."/>
            <person name="Gazzola D."/>
            <person name="Li H."/>
            <person name="Toshio Fujiwara R."/>
            <person name="Zhan B."/>
            <person name="Aroian R.V."/>
            <person name="Pafco B."/>
            <person name="Schwarz E.M."/>
        </authorList>
    </citation>
    <scope>NUCLEOTIDE SEQUENCE [LARGE SCALE GENOMIC DNA]</scope>
    <source>
        <strain evidence="1 2">Aroian</strain>
        <tissue evidence="1">Whole animal</tissue>
    </source>
</reference>
<gene>
    <name evidence="1" type="primary">Necator_chrX.g25500</name>
    <name evidence="1" type="ORF">RB195_025334</name>
</gene>
<dbReference type="Proteomes" id="UP001303046">
    <property type="component" value="Unassembled WGS sequence"/>
</dbReference>
<proteinExistence type="predicted"/>
<sequence length="227" mass="25296">MNRNDIFAVPAGDVLMISKCKSVQADEIYLDHNINGNCYLFTPVRIGKSIYFAQPGTRDLTSSSPKAHCGHLPFGIYNDGSAITIVSESTAKLVKEIIHKAELSEGITANGTPIKFVGQISPTLVIGNENIAKFAPNFSIDYNNKLISFGNTSIEIIFPNHPQLTELDIPVRGVHRRAHGDDWPKKKKNKQETKILFRREGLSIMFILSNNTIIYNISVEHLNINVY</sequence>
<keyword evidence="2" id="KW-1185">Reference proteome</keyword>
<name>A0ABR1ERV7_NECAM</name>
<accession>A0ABR1ERV7</accession>
<organism evidence="1 2">
    <name type="scientific">Necator americanus</name>
    <name type="common">Human hookworm</name>
    <dbReference type="NCBI Taxonomy" id="51031"/>
    <lineage>
        <taxon>Eukaryota</taxon>
        <taxon>Metazoa</taxon>
        <taxon>Ecdysozoa</taxon>
        <taxon>Nematoda</taxon>
        <taxon>Chromadorea</taxon>
        <taxon>Rhabditida</taxon>
        <taxon>Rhabditina</taxon>
        <taxon>Rhabditomorpha</taxon>
        <taxon>Strongyloidea</taxon>
        <taxon>Ancylostomatidae</taxon>
        <taxon>Bunostominae</taxon>
        <taxon>Necator</taxon>
    </lineage>
</organism>